<proteinExistence type="predicted"/>
<accession>A0A9W4UFY0</accession>
<sequence length="66" mass="7540">MQHQHSILSNTINLPSSSKETTCSVTIVTLMRYKEHMQFEFRSASFITIRVYSLCLVLVSDGQAIF</sequence>
<organism evidence="1 2">
    <name type="scientific">Periconia digitata</name>
    <dbReference type="NCBI Taxonomy" id="1303443"/>
    <lineage>
        <taxon>Eukaryota</taxon>
        <taxon>Fungi</taxon>
        <taxon>Dikarya</taxon>
        <taxon>Ascomycota</taxon>
        <taxon>Pezizomycotina</taxon>
        <taxon>Dothideomycetes</taxon>
        <taxon>Pleosporomycetidae</taxon>
        <taxon>Pleosporales</taxon>
        <taxon>Massarineae</taxon>
        <taxon>Periconiaceae</taxon>
        <taxon>Periconia</taxon>
    </lineage>
</organism>
<protein>
    <submittedName>
        <fullName evidence="1">Uncharacterized protein</fullName>
    </submittedName>
</protein>
<evidence type="ECO:0000313" key="1">
    <source>
        <dbReference type="EMBL" id="CAI6333583.1"/>
    </source>
</evidence>
<name>A0A9W4UFY0_9PLEO</name>
<dbReference type="Proteomes" id="UP001152607">
    <property type="component" value="Unassembled WGS sequence"/>
</dbReference>
<gene>
    <name evidence="1" type="ORF">PDIGIT_LOCUS6629</name>
</gene>
<dbReference type="EMBL" id="CAOQHR010000004">
    <property type="protein sequence ID" value="CAI6333583.1"/>
    <property type="molecule type" value="Genomic_DNA"/>
</dbReference>
<comment type="caution">
    <text evidence="1">The sequence shown here is derived from an EMBL/GenBank/DDBJ whole genome shotgun (WGS) entry which is preliminary data.</text>
</comment>
<dbReference type="AlphaFoldDB" id="A0A9W4UFY0"/>
<evidence type="ECO:0000313" key="2">
    <source>
        <dbReference type="Proteomes" id="UP001152607"/>
    </source>
</evidence>
<reference evidence="1" key="1">
    <citation type="submission" date="2023-01" db="EMBL/GenBank/DDBJ databases">
        <authorList>
            <person name="Van Ghelder C."/>
            <person name="Rancurel C."/>
        </authorList>
    </citation>
    <scope>NUCLEOTIDE SEQUENCE</scope>
    <source>
        <strain evidence="1">CNCM I-4278</strain>
    </source>
</reference>
<keyword evidence="2" id="KW-1185">Reference proteome</keyword>